<gene>
    <name evidence="9" type="ORF">ACAOBT_LOCUS24574</name>
</gene>
<dbReference type="EMBL" id="CAKOFQ010007340">
    <property type="protein sequence ID" value="CAH1998781.1"/>
    <property type="molecule type" value="Genomic_DNA"/>
</dbReference>
<evidence type="ECO:0000256" key="1">
    <source>
        <dbReference type="ARBA" id="ARBA00004123"/>
    </source>
</evidence>
<evidence type="ECO:0000256" key="4">
    <source>
        <dbReference type="ARBA" id="ARBA00023242"/>
    </source>
</evidence>
<evidence type="ECO:0000256" key="6">
    <source>
        <dbReference type="RuleBase" id="RU000682"/>
    </source>
</evidence>
<dbReference type="PROSITE" id="PS00027">
    <property type="entry name" value="HOMEOBOX_1"/>
    <property type="match status" value="1"/>
</dbReference>
<evidence type="ECO:0000313" key="10">
    <source>
        <dbReference type="Proteomes" id="UP001152888"/>
    </source>
</evidence>
<feature type="DNA-binding region" description="Homeobox" evidence="5">
    <location>
        <begin position="84"/>
        <end position="143"/>
    </location>
</feature>
<evidence type="ECO:0000259" key="8">
    <source>
        <dbReference type="PROSITE" id="PS50071"/>
    </source>
</evidence>
<evidence type="ECO:0000313" key="9">
    <source>
        <dbReference type="EMBL" id="CAH1998781.1"/>
    </source>
</evidence>
<feature type="compositionally biased region" description="Polar residues" evidence="7">
    <location>
        <begin position="157"/>
        <end position="167"/>
    </location>
</feature>
<dbReference type="InterPro" id="IPR017970">
    <property type="entry name" value="Homeobox_CS"/>
</dbReference>
<keyword evidence="10" id="KW-1185">Reference proteome</keyword>
<dbReference type="OrthoDB" id="6159439at2759"/>
<dbReference type="GO" id="GO:0045944">
    <property type="term" value="P:positive regulation of transcription by RNA polymerase II"/>
    <property type="evidence" value="ECO:0007669"/>
    <property type="project" value="UniProtKB-ARBA"/>
</dbReference>
<dbReference type="SUPFAM" id="SSF46689">
    <property type="entry name" value="Homeodomain-like"/>
    <property type="match status" value="1"/>
</dbReference>
<keyword evidence="2 5" id="KW-0238">DNA-binding</keyword>
<evidence type="ECO:0000256" key="2">
    <source>
        <dbReference type="ARBA" id="ARBA00023125"/>
    </source>
</evidence>
<dbReference type="PANTHER" id="PTHR45664:SF12">
    <property type="entry name" value="PANCREAS_DUODENUM HOMEOBOX PROTEIN 1"/>
    <property type="match status" value="1"/>
</dbReference>
<dbReference type="PROSITE" id="PS50071">
    <property type="entry name" value="HOMEOBOX_2"/>
    <property type="match status" value="1"/>
</dbReference>
<organism evidence="9 10">
    <name type="scientific">Acanthoscelides obtectus</name>
    <name type="common">Bean weevil</name>
    <name type="synonym">Bruchus obtectus</name>
    <dbReference type="NCBI Taxonomy" id="200917"/>
    <lineage>
        <taxon>Eukaryota</taxon>
        <taxon>Metazoa</taxon>
        <taxon>Ecdysozoa</taxon>
        <taxon>Arthropoda</taxon>
        <taxon>Hexapoda</taxon>
        <taxon>Insecta</taxon>
        <taxon>Pterygota</taxon>
        <taxon>Neoptera</taxon>
        <taxon>Endopterygota</taxon>
        <taxon>Coleoptera</taxon>
        <taxon>Polyphaga</taxon>
        <taxon>Cucujiformia</taxon>
        <taxon>Chrysomeloidea</taxon>
        <taxon>Chrysomelidae</taxon>
        <taxon>Bruchinae</taxon>
        <taxon>Bruchini</taxon>
        <taxon>Acanthoscelides</taxon>
    </lineage>
</organism>
<dbReference type="CDD" id="cd00086">
    <property type="entry name" value="homeodomain"/>
    <property type="match status" value="1"/>
</dbReference>
<evidence type="ECO:0000256" key="7">
    <source>
        <dbReference type="SAM" id="MobiDB-lite"/>
    </source>
</evidence>
<name>A0A9P0LNH6_ACAOB</name>
<dbReference type="InterPro" id="IPR001356">
    <property type="entry name" value="HD"/>
</dbReference>
<dbReference type="GO" id="GO:0005634">
    <property type="term" value="C:nucleus"/>
    <property type="evidence" value="ECO:0007669"/>
    <property type="project" value="UniProtKB-SubCell"/>
</dbReference>
<evidence type="ECO:0000256" key="5">
    <source>
        <dbReference type="PROSITE-ProRule" id="PRU00108"/>
    </source>
</evidence>
<dbReference type="Pfam" id="PF00046">
    <property type="entry name" value="Homeodomain"/>
    <property type="match status" value="1"/>
</dbReference>
<proteinExistence type="predicted"/>
<reference evidence="9" key="1">
    <citation type="submission" date="2022-03" db="EMBL/GenBank/DDBJ databases">
        <authorList>
            <person name="Sayadi A."/>
        </authorList>
    </citation>
    <scope>NUCLEOTIDE SEQUENCE</scope>
</reference>
<dbReference type="AlphaFoldDB" id="A0A9P0LNH6"/>
<keyword evidence="4 5" id="KW-0539">Nucleus</keyword>
<dbReference type="GO" id="GO:0000981">
    <property type="term" value="F:DNA-binding transcription factor activity, RNA polymerase II-specific"/>
    <property type="evidence" value="ECO:0007669"/>
    <property type="project" value="InterPro"/>
</dbReference>
<dbReference type="PANTHER" id="PTHR45664">
    <property type="entry name" value="PROTEIN ZERKNUELLT 1-RELATED"/>
    <property type="match status" value="1"/>
</dbReference>
<accession>A0A9P0LNH6</accession>
<feature type="compositionally biased region" description="Polar residues" evidence="7">
    <location>
        <begin position="54"/>
        <end position="82"/>
    </location>
</feature>
<dbReference type="InterPro" id="IPR020479">
    <property type="entry name" value="HD_metazoa"/>
</dbReference>
<evidence type="ECO:0000256" key="3">
    <source>
        <dbReference type="ARBA" id="ARBA00023155"/>
    </source>
</evidence>
<feature type="domain" description="Homeobox" evidence="8">
    <location>
        <begin position="82"/>
        <end position="142"/>
    </location>
</feature>
<dbReference type="Proteomes" id="UP001152888">
    <property type="component" value="Unassembled WGS sequence"/>
</dbReference>
<comment type="subcellular location">
    <subcellularLocation>
        <location evidence="1 5 6">Nucleus</location>
    </subcellularLocation>
</comment>
<dbReference type="Gene3D" id="1.10.10.60">
    <property type="entry name" value="Homeodomain-like"/>
    <property type="match status" value="1"/>
</dbReference>
<sequence length="292" mass="33680">MKGDPLLPAQRLCTHSVSRYTTANRPAINFGIVIRRAFEERPLLSVRIPYECTGSQGKRSTGTENSSTSASSRPRPNSSGTSKAKRTRTAYSAHQLVQLKKQFHTEKYLCRRRRIVMAQELSLTERQIKIWFQNRRMKYKKEEKQRVSSPTLKFASSAASPTTTPGIQSIRPKHHLVTMRQVGHETCMPPMLPTNQREDNVWYNQYSSYQRIQLDTNYYQYMPQNHNCYPVHVEQPVESNPSCQPCLNTHPTSTSTEQPNQSLEQKNEYSVAWISQYLGYLAESHVLPKEVK</sequence>
<dbReference type="PRINTS" id="PR00024">
    <property type="entry name" value="HOMEOBOX"/>
</dbReference>
<dbReference type="InterPro" id="IPR009057">
    <property type="entry name" value="Homeodomain-like_sf"/>
</dbReference>
<dbReference type="GO" id="GO:0000978">
    <property type="term" value="F:RNA polymerase II cis-regulatory region sequence-specific DNA binding"/>
    <property type="evidence" value="ECO:0007669"/>
    <property type="project" value="TreeGrafter"/>
</dbReference>
<dbReference type="SMART" id="SM00389">
    <property type="entry name" value="HOX"/>
    <property type="match status" value="1"/>
</dbReference>
<protein>
    <recommendedName>
        <fullName evidence="8">Homeobox domain-containing protein</fullName>
    </recommendedName>
</protein>
<keyword evidence="3 5" id="KW-0371">Homeobox</keyword>
<comment type="caution">
    <text evidence="9">The sequence shown here is derived from an EMBL/GenBank/DDBJ whole genome shotgun (WGS) entry which is preliminary data.</text>
</comment>
<feature type="region of interest" description="Disordered" evidence="7">
    <location>
        <begin position="150"/>
        <end position="169"/>
    </location>
</feature>
<feature type="region of interest" description="Disordered" evidence="7">
    <location>
        <begin position="54"/>
        <end position="89"/>
    </location>
</feature>